<dbReference type="PROSITE" id="PS50977">
    <property type="entry name" value="HTH_TETR_2"/>
    <property type="match status" value="1"/>
</dbReference>
<evidence type="ECO:0000313" key="6">
    <source>
        <dbReference type="EMBL" id="TAA37603.1"/>
    </source>
</evidence>
<keyword evidence="3" id="KW-0804">Transcription</keyword>
<comment type="caution">
    <text evidence="6">The sequence shown here is derived from an EMBL/GenBank/DDBJ whole genome shotgun (WGS) entry which is preliminary data.</text>
</comment>
<dbReference type="AlphaFoldDB" id="A0A4Q8LYD4"/>
<dbReference type="Pfam" id="PF16925">
    <property type="entry name" value="TetR_C_13"/>
    <property type="match status" value="1"/>
</dbReference>
<dbReference type="SUPFAM" id="SSF46689">
    <property type="entry name" value="Homeodomain-like"/>
    <property type="match status" value="1"/>
</dbReference>
<evidence type="ECO:0000256" key="2">
    <source>
        <dbReference type="ARBA" id="ARBA00023125"/>
    </source>
</evidence>
<keyword evidence="2 4" id="KW-0238">DNA-binding</keyword>
<feature type="domain" description="HTH tetR-type" evidence="5">
    <location>
        <begin position="18"/>
        <end position="78"/>
    </location>
</feature>
<protein>
    <submittedName>
        <fullName evidence="6">TetR/AcrR family transcriptional regulator</fullName>
    </submittedName>
</protein>
<dbReference type="InterPro" id="IPR036271">
    <property type="entry name" value="Tet_transcr_reg_TetR-rel_C_sf"/>
</dbReference>
<dbReference type="PANTHER" id="PTHR47506:SF10">
    <property type="entry name" value="TRANSCRIPTIONAL REGULATORY PROTEIN"/>
    <property type="match status" value="1"/>
</dbReference>
<dbReference type="Pfam" id="PF00440">
    <property type="entry name" value="TetR_N"/>
    <property type="match status" value="1"/>
</dbReference>
<dbReference type="PROSITE" id="PS01081">
    <property type="entry name" value="HTH_TETR_1"/>
    <property type="match status" value="1"/>
</dbReference>
<sequence length="204" mass="22585">MANRDSSKTRRPMGRPRSFDLEAAVARAVPVFREHGYDGTSIDHLKRATGLTAGSLYKAFKDKRQVFSAAFSYYLEHRRQELALRLEGALNGRERVAEILRFYLESASGAEGRRGCLVLASLIEATTLDDPLRDVLIKSLDENRATLVATLREGQRDGSIRGDLAVEPCADLLLALLQGLRALGKLHDPTRHAELIATALKMLD</sequence>
<dbReference type="InterPro" id="IPR001647">
    <property type="entry name" value="HTH_TetR"/>
</dbReference>
<accession>A0A4Q8LYD4</accession>
<dbReference type="Proteomes" id="UP000292087">
    <property type="component" value="Unassembled WGS sequence"/>
</dbReference>
<evidence type="ECO:0000256" key="3">
    <source>
        <dbReference type="ARBA" id="ARBA00023163"/>
    </source>
</evidence>
<dbReference type="Gene3D" id="1.10.357.10">
    <property type="entry name" value="Tetracycline Repressor, domain 2"/>
    <property type="match status" value="1"/>
</dbReference>
<dbReference type="SUPFAM" id="SSF48498">
    <property type="entry name" value="Tetracyclin repressor-like, C-terminal domain"/>
    <property type="match status" value="1"/>
</dbReference>
<evidence type="ECO:0000256" key="4">
    <source>
        <dbReference type="PROSITE-ProRule" id="PRU00335"/>
    </source>
</evidence>
<gene>
    <name evidence="6" type="ORF">EA656_02765</name>
</gene>
<dbReference type="InterPro" id="IPR009057">
    <property type="entry name" value="Homeodomain-like_sf"/>
</dbReference>
<dbReference type="Gene3D" id="1.10.10.60">
    <property type="entry name" value="Homeodomain-like"/>
    <property type="match status" value="1"/>
</dbReference>
<evidence type="ECO:0000256" key="1">
    <source>
        <dbReference type="ARBA" id="ARBA00023015"/>
    </source>
</evidence>
<dbReference type="InterPro" id="IPR023772">
    <property type="entry name" value="DNA-bd_HTH_TetR-type_CS"/>
</dbReference>
<keyword evidence="1" id="KW-0805">Transcription regulation</keyword>
<dbReference type="PANTHER" id="PTHR47506">
    <property type="entry name" value="TRANSCRIPTIONAL REGULATORY PROTEIN"/>
    <property type="match status" value="1"/>
</dbReference>
<dbReference type="GO" id="GO:0003677">
    <property type="term" value="F:DNA binding"/>
    <property type="evidence" value="ECO:0007669"/>
    <property type="project" value="UniProtKB-UniRule"/>
</dbReference>
<dbReference type="InterPro" id="IPR011075">
    <property type="entry name" value="TetR_C"/>
</dbReference>
<proteinExistence type="predicted"/>
<organism evidence="6 7">
    <name type="scientific">Pseudoxanthomonas winnipegensis</name>
    <dbReference type="NCBI Taxonomy" id="2480810"/>
    <lineage>
        <taxon>Bacteria</taxon>
        <taxon>Pseudomonadati</taxon>
        <taxon>Pseudomonadota</taxon>
        <taxon>Gammaproteobacteria</taxon>
        <taxon>Lysobacterales</taxon>
        <taxon>Lysobacteraceae</taxon>
        <taxon>Pseudoxanthomonas</taxon>
    </lineage>
</organism>
<evidence type="ECO:0000313" key="7">
    <source>
        <dbReference type="Proteomes" id="UP000292087"/>
    </source>
</evidence>
<feature type="DNA-binding region" description="H-T-H motif" evidence="4">
    <location>
        <begin position="41"/>
        <end position="60"/>
    </location>
</feature>
<name>A0A4Q8LYD4_9GAMM</name>
<evidence type="ECO:0000259" key="5">
    <source>
        <dbReference type="PROSITE" id="PS50977"/>
    </source>
</evidence>
<reference evidence="6 7" key="1">
    <citation type="submission" date="2019-02" db="EMBL/GenBank/DDBJ databases">
        <title>WGS of Pseudoxanthomonas species novum from clinical isolates.</title>
        <authorList>
            <person name="Bernier A.-M."/>
            <person name="Bernard K."/>
            <person name="Vachon A."/>
        </authorList>
    </citation>
    <scope>NUCLEOTIDE SEQUENCE [LARGE SCALE GENOMIC DNA]</scope>
    <source>
        <strain evidence="6 7">NML140781</strain>
    </source>
</reference>
<dbReference type="EMBL" id="SHMF01000001">
    <property type="protein sequence ID" value="TAA37603.1"/>
    <property type="molecule type" value="Genomic_DNA"/>
</dbReference>